<protein>
    <recommendedName>
        <fullName evidence="2">protein-tyrosine-phosphatase</fullName>
        <ecNumber evidence="2">3.1.3.48</ecNumber>
    </recommendedName>
</protein>
<dbReference type="Proteomes" id="UP000194873">
    <property type="component" value="Unassembled WGS sequence"/>
</dbReference>
<dbReference type="InterPro" id="IPR016667">
    <property type="entry name" value="Caps_polysacc_synth_CpsB/CapC"/>
</dbReference>
<dbReference type="GO" id="GO:0030145">
    <property type="term" value="F:manganese ion binding"/>
    <property type="evidence" value="ECO:0007669"/>
    <property type="project" value="InterPro"/>
</dbReference>
<evidence type="ECO:0000256" key="1">
    <source>
        <dbReference type="ARBA" id="ARBA00005750"/>
    </source>
</evidence>
<dbReference type="AlphaFoldDB" id="A0A243WJ72"/>
<evidence type="ECO:0000256" key="3">
    <source>
        <dbReference type="ARBA" id="ARBA00022801"/>
    </source>
</evidence>
<organism evidence="5 6">
    <name type="scientific">Hymenobacter crusticola</name>
    <dbReference type="NCBI Taxonomy" id="1770526"/>
    <lineage>
        <taxon>Bacteria</taxon>
        <taxon>Pseudomonadati</taxon>
        <taxon>Bacteroidota</taxon>
        <taxon>Cytophagia</taxon>
        <taxon>Cytophagales</taxon>
        <taxon>Hymenobacteraceae</taxon>
        <taxon>Hymenobacter</taxon>
    </lineage>
</organism>
<reference evidence="5 6" key="1">
    <citation type="submission" date="2017-01" db="EMBL/GenBank/DDBJ databases">
        <title>A new Hymenobacter.</title>
        <authorList>
            <person name="Liang Y."/>
            <person name="Feng F."/>
        </authorList>
    </citation>
    <scope>NUCLEOTIDE SEQUENCE [LARGE SCALE GENOMIC DNA]</scope>
    <source>
        <strain evidence="5">MIMBbqt21</strain>
    </source>
</reference>
<dbReference type="PANTHER" id="PTHR39181:SF1">
    <property type="entry name" value="TYROSINE-PROTEIN PHOSPHATASE YWQE"/>
    <property type="match status" value="1"/>
</dbReference>
<evidence type="ECO:0000313" key="6">
    <source>
        <dbReference type="Proteomes" id="UP000194873"/>
    </source>
</evidence>
<dbReference type="InterPro" id="IPR016195">
    <property type="entry name" value="Pol/histidinol_Pase-like"/>
</dbReference>
<dbReference type="Gene3D" id="3.20.20.140">
    <property type="entry name" value="Metal-dependent hydrolases"/>
    <property type="match status" value="1"/>
</dbReference>
<dbReference type="OrthoDB" id="9788539at2"/>
<dbReference type="PIRSF" id="PIRSF016557">
    <property type="entry name" value="Caps_synth_CpsB"/>
    <property type="match status" value="1"/>
</dbReference>
<dbReference type="Pfam" id="PF19567">
    <property type="entry name" value="CpsB_CapC"/>
    <property type="match status" value="1"/>
</dbReference>
<dbReference type="PANTHER" id="PTHR39181">
    <property type="entry name" value="TYROSINE-PROTEIN PHOSPHATASE YWQE"/>
    <property type="match status" value="1"/>
</dbReference>
<comment type="similarity">
    <text evidence="1">Belongs to the metallo-dependent hydrolases superfamily. CpsB/CapC family.</text>
</comment>
<comment type="caution">
    <text evidence="5">The sequence shown here is derived from an EMBL/GenBank/DDBJ whole genome shotgun (WGS) entry which is preliminary data.</text>
</comment>
<evidence type="ECO:0000313" key="5">
    <source>
        <dbReference type="EMBL" id="OUJ75114.1"/>
    </source>
</evidence>
<keyword evidence="6" id="KW-1185">Reference proteome</keyword>
<gene>
    <name evidence="5" type="ORF">BXP70_03555</name>
</gene>
<name>A0A243WJ72_9BACT</name>
<sequence>MGSFLQRIFGRPTVAIAALPDLAALEVDMHSHLLPGLDDGAETVEQSVELVRTMQELGYRKLIMTPHVMGDFYKNTPADIRAALLRLQQAVDAAGVTDITLACAAEYYLDEWFAQKVETGEELLTFGGDNRYVLLETSYINEPFNFLEIIFQLKSAGYQPVLAHPERYTYMYDNFAALEKIRANDILLQINLNSLAGYYSRGAKRVAEKLIDAGLVDLLGTDAHHLKHTTTLREKVLPTEYLRKALALPLLNSSL</sequence>
<evidence type="ECO:0000256" key="2">
    <source>
        <dbReference type="ARBA" id="ARBA00013064"/>
    </source>
</evidence>
<dbReference type="GO" id="GO:0004725">
    <property type="term" value="F:protein tyrosine phosphatase activity"/>
    <property type="evidence" value="ECO:0007669"/>
    <property type="project" value="UniProtKB-EC"/>
</dbReference>
<dbReference type="EC" id="3.1.3.48" evidence="2"/>
<evidence type="ECO:0000256" key="4">
    <source>
        <dbReference type="ARBA" id="ARBA00051722"/>
    </source>
</evidence>
<dbReference type="EMBL" id="MTSE01000002">
    <property type="protein sequence ID" value="OUJ75114.1"/>
    <property type="molecule type" value="Genomic_DNA"/>
</dbReference>
<dbReference type="SUPFAM" id="SSF89550">
    <property type="entry name" value="PHP domain-like"/>
    <property type="match status" value="1"/>
</dbReference>
<proteinExistence type="inferred from homology"/>
<accession>A0A243WJ72</accession>
<keyword evidence="3" id="KW-0378">Hydrolase</keyword>
<comment type="catalytic activity">
    <reaction evidence="4">
        <text>O-phospho-L-tyrosyl-[protein] + H2O = L-tyrosyl-[protein] + phosphate</text>
        <dbReference type="Rhea" id="RHEA:10684"/>
        <dbReference type="Rhea" id="RHEA-COMP:10136"/>
        <dbReference type="Rhea" id="RHEA-COMP:20101"/>
        <dbReference type="ChEBI" id="CHEBI:15377"/>
        <dbReference type="ChEBI" id="CHEBI:43474"/>
        <dbReference type="ChEBI" id="CHEBI:46858"/>
        <dbReference type="ChEBI" id="CHEBI:61978"/>
        <dbReference type="EC" id="3.1.3.48"/>
    </reaction>
</comment>